<name>A0A8J3RVY3_9ACTN</name>
<dbReference type="Proteomes" id="UP000616724">
    <property type="component" value="Unassembled WGS sequence"/>
</dbReference>
<dbReference type="SUPFAM" id="SSF53649">
    <property type="entry name" value="Alkaline phosphatase-like"/>
    <property type="match status" value="1"/>
</dbReference>
<dbReference type="RefSeq" id="WP_203893669.1">
    <property type="nucleotide sequence ID" value="NZ_BOOH01000046.1"/>
</dbReference>
<accession>A0A8J3RVY3</accession>
<evidence type="ECO:0000256" key="1">
    <source>
        <dbReference type="SAM" id="Phobius"/>
    </source>
</evidence>
<feature type="transmembrane region" description="Helical" evidence="1">
    <location>
        <begin position="437"/>
        <end position="459"/>
    </location>
</feature>
<evidence type="ECO:0000313" key="4">
    <source>
        <dbReference type="Proteomes" id="UP000616724"/>
    </source>
</evidence>
<feature type="transmembrane region" description="Helical" evidence="1">
    <location>
        <begin position="400"/>
        <end position="425"/>
    </location>
</feature>
<feature type="transmembrane region" description="Helical" evidence="1">
    <location>
        <begin position="371"/>
        <end position="388"/>
    </location>
</feature>
<keyword evidence="1" id="KW-1133">Transmembrane helix</keyword>
<organism evidence="3 4">
    <name type="scientific">Planobispora longispora</name>
    <dbReference type="NCBI Taxonomy" id="28887"/>
    <lineage>
        <taxon>Bacteria</taxon>
        <taxon>Bacillati</taxon>
        <taxon>Actinomycetota</taxon>
        <taxon>Actinomycetes</taxon>
        <taxon>Streptosporangiales</taxon>
        <taxon>Streptosporangiaceae</taxon>
        <taxon>Planobispora</taxon>
    </lineage>
</organism>
<dbReference type="AlphaFoldDB" id="A0A8J3RVY3"/>
<evidence type="ECO:0000313" key="3">
    <source>
        <dbReference type="EMBL" id="GIH79198.1"/>
    </source>
</evidence>
<keyword evidence="4" id="KW-1185">Reference proteome</keyword>
<feature type="transmembrane region" description="Helical" evidence="1">
    <location>
        <begin position="342"/>
        <end position="362"/>
    </location>
</feature>
<feature type="transmembrane region" description="Helical" evidence="1">
    <location>
        <begin position="479"/>
        <end position="501"/>
    </location>
</feature>
<protein>
    <submittedName>
        <fullName evidence="3">Uncharacterized protein</fullName>
    </submittedName>
</protein>
<feature type="transmembrane region" description="Helical" evidence="1">
    <location>
        <begin position="662"/>
        <end position="679"/>
    </location>
</feature>
<comment type="caution">
    <text evidence="3">The sequence shown here is derived from an EMBL/GenBank/DDBJ whole genome shotgun (WGS) entry which is preliminary data.</text>
</comment>
<keyword evidence="1" id="KW-0472">Membrane</keyword>
<reference evidence="3 4" key="1">
    <citation type="submission" date="2021-01" db="EMBL/GenBank/DDBJ databases">
        <title>Whole genome shotgun sequence of Planobispora longispora NBRC 13918.</title>
        <authorList>
            <person name="Komaki H."/>
            <person name="Tamura T."/>
        </authorList>
    </citation>
    <scope>NUCLEOTIDE SEQUENCE [LARGE SCALE GENOMIC DNA]</scope>
    <source>
        <strain evidence="3 4">NBRC 13918</strain>
    </source>
</reference>
<dbReference type="InterPro" id="IPR017850">
    <property type="entry name" value="Alkaline_phosphatase_core_sf"/>
</dbReference>
<keyword evidence="1" id="KW-0812">Transmembrane</keyword>
<proteinExistence type="predicted"/>
<feature type="chain" id="PRO_5038513054" evidence="2">
    <location>
        <begin position="23"/>
        <end position="730"/>
    </location>
</feature>
<feature type="transmembrane region" description="Helical" evidence="1">
    <location>
        <begin position="538"/>
        <end position="555"/>
    </location>
</feature>
<feature type="transmembrane region" description="Helical" evidence="1">
    <location>
        <begin position="562"/>
        <end position="582"/>
    </location>
</feature>
<sequence>MKRTLAAFALFLIAAWPGAAQASAAPGAPGGSVSSAEEERVALIGIPGLLWSDLSPETTPNLWGLAGQSALGSLSVRTVGRVTCPYDGWLTVSAGIRSAAGYGCGLPPVPEPEPGGGAVIPDYDYLHRVAGQRNAGVLGEAVHAAGECTLAIGPGAALALADRAGKVDRYAASPVQIRADALTRCRVLAIDVDDLILPYLAADDRLPRVEDALPAQRRRAALQLADSKAGAVLAMLPEGTTVLLAGLSDHGSQPHLRVAMMRSGPGDRGRFLGAASTHREDVTILPDITATVLSVIGAPEPPSMVGTPWRAGESRTGGVERARTGLERADVAGQTIREIGSAFFITLAVLQVVFYLAAFLLLRRRRGLRPVRVAATVLAALPVSTYLVNFTGWRHAGTPVLALGGGIAGCALLLAAAALALPWAWSRLRRVPSGTGGPLGPLAIVTAVTAAVLAGDLLAGTPLQLNSVMGYTAVVGARYYGLGNIPFALFATSVLLLASVIAHRLTRRGRRTAAVAVVAVLGGSAMILGGWPGVGSDFGGVIAFVPGIAVTAMLLAERKVSVVKLGALVAAGGVTVMAIAYLDYLRPPGSQTHLGRFVGQIFSGEAVEVIGRKLSAMLGTLLNPTLMPIVIAAVAFLVYALLRPEAASAGVLPAAFGHSPALRAGLIGTLVSGVVGMLVNDSGAAVLSMALALAVPLTLSVGAAVLRDPSASYTPDGQQPASNDLVSRSS</sequence>
<feature type="transmembrane region" description="Helical" evidence="1">
    <location>
        <begin position="685"/>
        <end position="706"/>
    </location>
</feature>
<gene>
    <name evidence="3" type="ORF">Plo01_56270</name>
</gene>
<feature type="signal peptide" evidence="2">
    <location>
        <begin position="1"/>
        <end position="22"/>
    </location>
</feature>
<dbReference type="EMBL" id="BOOH01000046">
    <property type="protein sequence ID" value="GIH79198.1"/>
    <property type="molecule type" value="Genomic_DNA"/>
</dbReference>
<feature type="transmembrane region" description="Helical" evidence="1">
    <location>
        <begin position="621"/>
        <end position="642"/>
    </location>
</feature>
<evidence type="ECO:0000256" key="2">
    <source>
        <dbReference type="SAM" id="SignalP"/>
    </source>
</evidence>
<keyword evidence="2" id="KW-0732">Signal</keyword>
<feature type="transmembrane region" description="Helical" evidence="1">
    <location>
        <begin position="513"/>
        <end position="532"/>
    </location>
</feature>